<dbReference type="PIRSF" id="PIRSF036946">
    <property type="entry name" value="Arg_N-mtase"/>
    <property type="match status" value="1"/>
</dbReference>
<keyword evidence="4" id="KW-0677">Repeat</keyword>
<accession>A0A6A4PBK0</accession>
<evidence type="ECO:0000259" key="7">
    <source>
        <dbReference type="Pfam" id="PF22528"/>
    </source>
</evidence>
<evidence type="ECO:0000256" key="1">
    <source>
        <dbReference type="ARBA" id="ARBA00022603"/>
    </source>
</evidence>
<dbReference type="CDD" id="cd02440">
    <property type="entry name" value="AdoMet_MTases"/>
    <property type="match status" value="1"/>
</dbReference>
<evidence type="ECO:0000256" key="6">
    <source>
        <dbReference type="PIRNR" id="PIRNR036946"/>
    </source>
</evidence>
<dbReference type="GO" id="GO:0016274">
    <property type="term" value="F:protein-arginine N-methyltransferase activity"/>
    <property type="evidence" value="ECO:0007669"/>
    <property type="project" value="InterPro"/>
</dbReference>
<comment type="caution">
    <text evidence="8">The sequence shown here is derived from an EMBL/GenBank/DDBJ whole genome shotgun (WGS) entry which is preliminary data.</text>
</comment>
<evidence type="ECO:0000256" key="2">
    <source>
        <dbReference type="ARBA" id="ARBA00022679"/>
    </source>
</evidence>
<gene>
    <name evidence="8" type="ORF">Lalb_Chr16g0386651</name>
</gene>
<organism evidence="8 9">
    <name type="scientific">Lupinus albus</name>
    <name type="common">White lupine</name>
    <name type="synonym">Lupinus termis</name>
    <dbReference type="NCBI Taxonomy" id="3870"/>
    <lineage>
        <taxon>Eukaryota</taxon>
        <taxon>Viridiplantae</taxon>
        <taxon>Streptophyta</taxon>
        <taxon>Embryophyta</taxon>
        <taxon>Tracheophyta</taxon>
        <taxon>Spermatophyta</taxon>
        <taxon>Magnoliopsida</taxon>
        <taxon>eudicotyledons</taxon>
        <taxon>Gunneridae</taxon>
        <taxon>Pentapetalae</taxon>
        <taxon>rosids</taxon>
        <taxon>fabids</taxon>
        <taxon>Fabales</taxon>
        <taxon>Fabaceae</taxon>
        <taxon>Papilionoideae</taxon>
        <taxon>50 kb inversion clade</taxon>
        <taxon>genistoids sensu lato</taxon>
        <taxon>core genistoids</taxon>
        <taxon>Genisteae</taxon>
        <taxon>Lupinus</taxon>
    </lineage>
</organism>
<sequence length="720" mass="80387">MIISRFLKTLIPISTTSFSILKPIRSTFIRTMSSGLVFQLKLHPLTGNSEWVVIQEDQNDDVQQPLLATTSYLDMLNDSARNRAYRQAIEKTITKPSHVLDIGAGTGLLSMMAAQAMGSEGRVTACESYLPMVKLMKKVMRVNGMEGRIRVINKRSDELQVGVDIPSRADVLVSEILDSELLGEGLIPTLQHAHDNLLSENPLTVPYRATTYGQLVESSFLRQLHDLHNNEASVPDGIRLTPPGLEGVLSVKGQQYAMHCDPIRKEIKLLSEPFKIFEFDFSKRPESYGETELCAKATDDGRVHAVVSWWVLQLDREGIIYYSTAPRWISSPTTTSPIGWCDHWKQCVWFVPGNGISISKGEEICLHATHTDTSISYNFDTQVSTSEVSHHGMTAENFQLVLSPERAAIYGDKAWRLSMLKAVESVLQGRVRPLCLVADDSVFLPLLVAHLSEASHVISLLPGLKERGLQYLQGVAHDNHLSPNRIEVLGKRAKQLTLDDTDQKKVDLLIAEPFYFGNDGMLPWQNLRFWKDRTSLDSILSEDALIIPSKGILKACTISLPDLWKSRCCLGKIEGFDHSVVNGTLGACGNLPDTEEGPCLPFFVWQCGEYDVLSETFDVMEFDFSKQICQCEGKSQVNFTKSGVCHGFVLWIDWVMDLQNSVVISTGPDKRYWKQGVKLLATPRTVEPERSKNAQACCSAVLEAKFDPSNGDLKIVHEFL</sequence>
<dbReference type="FunFam" id="2.70.160.11:FF:000017">
    <property type="entry name" value="Protein arginine N-methyltransferase 1.6"/>
    <property type="match status" value="1"/>
</dbReference>
<keyword evidence="3" id="KW-0949">S-adenosyl-L-methionine</keyword>
<reference evidence="9" key="1">
    <citation type="journal article" date="2020" name="Nat. Commun.">
        <title>Genome sequence of the cluster root forming white lupin.</title>
        <authorList>
            <person name="Hufnagel B."/>
            <person name="Marques A."/>
            <person name="Soriano A."/>
            <person name="Marques L."/>
            <person name="Divol F."/>
            <person name="Doumas P."/>
            <person name="Sallet E."/>
            <person name="Mancinotti D."/>
            <person name="Carrere S."/>
            <person name="Marande W."/>
            <person name="Arribat S."/>
            <person name="Keller J."/>
            <person name="Huneau C."/>
            <person name="Blein T."/>
            <person name="Aime D."/>
            <person name="Laguerre M."/>
            <person name="Taylor J."/>
            <person name="Schubert V."/>
            <person name="Nelson M."/>
            <person name="Geu-Flores F."/>
            <person name="Crespi M."/>
            <person name="Gallardo-Guerrero K."/>
            <person name="Delaux P.-M."/>
            <person name="Salse J."/>
            <person name="Berges H."/>
            <person name="Guyot R."/>
            <person name="Gouzy J."/>
            <person name="Peret B."/>
        </authorList>
    </citation>
    <scope>NUCLEOTIDE SEQUENCE [LARGE SCALE GENOMIC DNA]</scope>
    <source>
        <strain evidence="9">cv. Amiga</strain>
    </source>
</reference>
<name>A0A6A4PBK0_LUPAL</name>
<evidence type="ECO:0000256" key="5">
    <source>
        <dbReference type="ARBA" id="ARBA00054608"/>
    </source>
</evidence>
<dbReference type="Gene3D" id="2.70.160.11">
    <property type="entry name" value="Hnrnp arginine n-methyltransferase1"/>
    <property type="match status" value="2"/>
</dbReference>
<dbReference type="AlphaFoldDB" id="A0A6A4PBK0"/>
<dbReference type="PROSITE" id="PS51678">
    <property type="entry name" value="SAM_MT_PRMT"/>
    <property type="match status" value="2"/>
</dbReference>
<dbReference type="GO" id="GO:0042054">
    <property type="term" value="F:histone methyltransferase activity"/>
    <property type="evidence" value="ECO:0007669"/>
    <property type="project" value="TreeGrafter"/>
</dbReference>
<dbReference type="PANTHER" id="PTHR11006">
    <property type="entry name" value="PROTEIN ARGININE N-METHYLTRANSFERASE"/>
    <property type="match status" value="1"/>
</dbReference>
<dbReference type="EC" id="2.1.1.-" evidence="6"/>
<dbReference type="Pfam" id="PF06325">
    <property type="entry name" value="PrmA"/>
    <property type="match status" value="1"/>
</dbReference>
<dbReference type="PANTHER" id="PTHR11006:SF4">
    <property type="entry name" value="PROTEIN ARGININE N-METHYLTRANSFERASE 7"/>
    <property type="match status" value="1"/>
</dbReference>
<protein>
    <recommendedName>
        <fullName evidence="6">Protein arginine N-methyltransferase</fullName>
        <ecNumber evidence="6">2.1.1.-</ecNumber>
    </recommendedName>
</protein>
<dbReference type="InterPro" id="IPR055135">
    <property type="entry name" value="PRMT_dom"/>
</dbReference>
<dbReference type="FunFam" id="3.40.50.150:FF:000070">
    <property type="entry name" value="Protein arginine N-methyltransferase 7"/>
    <property type="match status" value="1"/>
</dbReference>
<comment type="function">
    <text evidence="5 6">Arginine methyltransferase that can both catalyze the formation of omega-N monomethylarginine (MMA) and symmetrical dimethylarginine (sDMA).</text>
</comment>
<dbReference type="GO" id="GO:0032259">
    <property type="term" value="P:methylation"/>
    <property type="evidence" value="ECO:0007669"/>
    <property type="project" value="UniProtKB-KW"/>
</dbReference>
<dbReference type="Pfam" id="PF22528">
    <property type="entry name" value="PRMT_C"/>
    <property type="match status" value="2"/>
</dbReference>
<dbReference type="InterPro" id="IPR025799">
    <property type="entry name" value="Arg_MeTrfase"/>
</dbReference>
<proteinExistence type="inferred from homology"/>
<dbReference type="InterPro" id="IPR014644">
    <property type="entry name" value="MeTrfase_PRMT7"/>
</dbReference>
<evidence type="ECO:0000256" key="3">
    <source>
        <dbReference type="ARBA" id="ARBA00022691"/>
    </source>
</evidence>
<dbReference type="OrthoDB" id="412876at2759"/>
<evidence type="ECO:0000313" key="8">
    <source>
        <dbReference type="EMBL" id="KAE9597449.1"/>
    </source>
</evidence>
<dbReference type="FunFam" id="3.40.50.150:FF:000167">
    <property type="entry name" value="Protein arginine N-methyltransferase"/>
    <property type="match status" value="1"/>
</dbReference>
<keyword evidence="9" id="KW-1185">Reference proteome</keyword>
<evidence type="ECO:0000256" key="4">
    <source>
        <dbReference type="ARBA" id="ARBA00022737"/>
    </source>
</evidence>
<dbReference type="FunFam" id="2.70.160.11:FF:000013">
    <property type="entry name" value="Protein arginine N-methyltransferase 1.6"/>
    <property type="match status" value="1"/>
</dbReference>
<feature type="domain" description="Protein arginine N-methyltransferase" evidence="7">
    <location>
        <begin position="610"/>
        <end position="689"/>
    </location>
</feature>
<dbReference type="EMBL" id="WOCE01000016">
    <property type="protein sequence ID" value="KAE9597449.1"/>
    <property type="molecule type" value="Genomic_DNA"/>
</dbReference>
<dbReference type="Proteomes" id="UP000447434">
    <property type="component" value="Chromosome 16"/>
</dbReference>
<comment type="similarity">
    <text evidence="6">Belongs to the class I-like SAM-binding methyltransferase superfamily. Protein arginine N-methyltransferase family. PRMT7 subfamily.</text>
</comment>
<keyword evidence="1 8" id="KW-0489">Methyltransferase</keyword>
<feature type="domain" description="Protein arginine N-methyltransferase" evidence="7">
    <location>
        <begin position="266"/>
        <end position="380"/>
    </location>
</feature>
<keyword evidence="2 8" id="KW-0808">Transferase</keyword>
<dbReference type="InterPro" id="IPR029063">
    <property type="entry name" value="SAM-dependent_MTases_sf"/>
</dbReference>
<evidence type="ECO:0000313" key="9">
    <source>
        <dbReference type="Proteomes" id="UP000447434"/>
    </source>
</evidence>
<dbReference type="Gene3D" id="3.40.50.150">
    <property type="entry name" value="Vaccinia Virus protein VP39"/>
    <property type="match status" value="2"/>
</dbReference>
<dbReference type="SUPFAM" id="SSF53335">
    <property type="entry name" value="S-adenosyl-L-methionine-dependent methyltransferases"/>
    <property type="match status" value="2"/>
</dbReference>